<dbReference type="InterPro" id="IPR001104">
    <property type="entry name" value="3-oxo-5_a-steroid_4-DH_C"/>
</dbReference>
<evidence type="ECO:0000313" key="17">
    <source>
        <dbReference type="RefSeq" id="XP_012820880.2"/>
    </source>
</evidence>
<organism evidence="16 17">
    <name type="scientific">Xenopus tropicalis</name>
    <name type="common">Western clawed frog</name>
    <name type="synonym">Silurana tropicalis</name>
    <dbReference type="NCBI Taxonomy" id="8364"/>
    <lineage>
        <taxon>Eukaryota</taxon>
        <taxon>Metazoa</taxon>
        <taxon>Chordata</taxon>
        <taxon>Craniata</taxon>
        <taxon>Vertebrata</taxon>
        <taxon>Euteleostomi</taxon>
        <taxon>Amphibia</taxon>
        <taxon>Batrachia</taxon>
        <taxon>Anura</taxon>
        <taxon>Pipoidea</taxon>
        <taxon>Pipidae</taxon>
        <taxon>Xenopodinae</taxon>
        <taxon>Xenopus</taxon>
        <taxon>Silurana</taxon>
    </lineage>
</organism>
<dbReference type="GO" id="GO:0160198">
    <property type="term" value="F:polyprenal reductase activity"/>
    <property type="evidence" value="ECO:0007669"/>
    <property type="project" value="UniProtKB-EC"/>
</dbReference>
<dbReference type="GO" id="GO:0005789">
    <property type="term" value="C:endoplasmic reticulum membrane"/>
    <property type="evidence" value="ECO:0007669"/>
    <property type="project" value="UniProtKB-SubCell"/>
</dbReference>
<feature type="transmembrane region" description="Helical" evidence="14">
    <location>
        <begin position="196"/>
        <end position="222"/>
    </location>
</feature>
<evidence type="ECO:0000256" key="12">
    <source>
        <dbReference type="ARBA" id="ARBA00049397"/>
    </source>
</evidence>
<dbReference type="AlphaFoldDB" id="A0A8J0SP39"/>
<comment type="similarity">
    <text evidence="8 14">Belongs to the steroid 5-alpha reductase family. Polyprenal reductase subfamily.</text>
</comment>
<evidence type="ECO:0000313" key="18">
    <source>
        <dbReference type="Xenbase" id="XB-GENE-985511"/>
    </source>
</evidence>
<dbReference type="Xenbase" id="XB-GENE-985511">
    <property type="gene designation" value="srd5a3"/>
</dbReference>
<comment type="catalytic activity">
    <reaction evidence="10">
        <text>androst-4-ene-3,17-dione + NADPH + H(+) = 5alpha-androstan-3,17-dione + NADP(+)</text>
        <dbReference type="Rhea" id="RHEA:50816"/>
        <dbReference type="ChEBI" id="CHEBI:15378"/>
        <dbReference type="ChEBI" id="CHEBI:15994"/>
        <dbReference type="ChEBI" id="CHEBI:16422"/>
        <dbReference type="ChEBI" id="CHEBI:57783"/>
        <dbReference type="ChEBI" id="CHEBI:58349"/>
    </reaction>
    <physiologicalReaction direction="right-to-left" evidence="10">
        <dbReference type="Rhea" id="RHEA:50818"/>
    </physiologicalReaction>
</comment>
<dbReference type="PANTHER" id="PTHR14624:SF0">
    <property type="entry name" value="POLYPRENOL REDUCTASE"/>
    <property type="match status" value="1"/>
</dbReference>
<keyword evidence="14" id="KW-0560">Oxidoreductase</keyword>
<dbReference type="RefSeq" id="XP_012820880.2">
    <property type="nucleotide sequence ID" value="XM_012965426.3"/>
</dbReference>
<dbReference type="PROSITE" id="PS50244">
    <property type="entry name" value="S5A_REDUCTASE"/>
    <property type="match status" value="1"/>
</dbReference>
<dbReference type="InterPro" id="IPR039698">
    <property type="entry name" value="Dfg10/SRD5A3"/>
</dbReference>
<dbReference type="Pfam" id="PF02544">
    <property type="entry name" value="Steroid_dh"/>
    <property type="match status" value="1"/>
</dbReference>
<dbReference type="EC" id="1.3.1.22" evidence="2 14"/>
<dbReference type="UniPathway" id="UPA00378"/>
<evidence type="ECO:0000313" key="16">
    <source>
        <dbReference type="Proteomes" id="UP000008143"/>
    </source>
</evidence>
<name>A0A8J0SP39_XENTR</name>
<evidence type="ECO:0000256" key="9">
    <source>
        <dbReference type="ARBA" id="ARBA00047186"/>
    </source>
</evidence>
<dbReference type="CTD" id="79644"/>
<sequence length="254" mass="29608">MQHVQLFPPGMTLLALVWLLLDATFLITLLWHLLQGCKSGHSLLCSVFQDLIRYGKTKTGLQRPAWLQWFDIPKRCFWHFYCVSLIWNGCLLWILLRLLLQSVPVPEWLQLVLHFLHAGSEPQILVSTDNLLTQCHWYHILGLALYIWASLHQYRCHCILAGLRKSASGNVINLNHSVPCGDWFERVSCPHYFAELLIYVSIAVVFGLLNTIWWLVVLFVLLNQALAALLCHEFYHEKFDTYPIHRKAFIPFIF</sequence>
<evidence type="ECO:0000256" key="3">
    <source>
        <dbReference type="ARBA" id="ARBA00012522"/>
    </source>
</evidence>
<comment type="catalytic activity">
    <reaction evidence="13 14">
        <text>a di-trans,poly-cis-dolichal + NADP(+) = a di-trans,poly-cis-polyprenal + NADPH + H(+)</text>
        <dbReference type="Rhea" id="RHEA:80727"/>
        <dbReference type="Rhea" id="RHEA-COMP:19536"/>
        <dbReference type="Rhea" id="RHEA-COMP:19537"/>
        <dbReference type="ChEBI" id="CHEBI:15378"/>
        <dbReference type="ChEBI" id="CHEBI:57783"/>
        <dbReference type="ChEBI" id="CHEBI:58349"/>
        <dbReference type="ChEBI" id="CHEBI:231623"/>
        <dbReference type="ChEBI" id="CHEBI:231637"/>
        <dbReference type="EC" id="1.3.1.94"/>
    </reaction>
    <physiologicalReaction direction="right-to-left" evidence="13 14">
        <dbReference type="Rhea" id="RHEA:80729"/>
    </physiologicalReaction>
</comment>
<dbReference type="AGR" id="Xenbase:XB-GENE-985511"/>
<comment type="catalytic activity">
    <reaction evidence="11">
        <text>a 3-oxo-5alpha-steroid + NADP(+) = a 3-oxo-Delta(4)-steroid + NADPH + H(+)</text>
        <dbReference type="Rhea" id="RHEA:54384"/>
        <dbReference type="ChEBI" id="CHEBI:13601"/>
        <dbReference type="ChEBI" id="CHEBI:15378"/>
        <dbReference type="ChEBI" id="CHEBI:47909"/>
        <dbReference type="ChEBI" id="CHEBI:57783"/>
        <dbReference type="ChEBI" id="CHEBI:58349"/>
        <dbReference type="EC" id="1.3.1.22"/>
    </reaction>
    <physiologicalReaction direction="right-to-left" evidence="11">
        <dbReference type="Rhea" id="RHEA:54386"/>
    </physiologicalReaction>
</comment>
<evidence type="ECO:0000256" key="11">
    <source>
        <dbReference type="ARBA" id="ARBA00048765"/>
    </source>
</evidence>
<feature type="transmembrane region" description="Helical" evidence="14">
    <location>
        <begin position="12"/>
        <end position="34"/>
    </location>
</feature>
<dbReference type="GO" id="GO:0047751">
    <property type="term" value="F:3-oxo-5-alpha-steroid 4-dehydrogenase (NADP+) activity"/>
    <property type="evidence" value="ECO:0007669"/>
    <property type="project" value="UniProtKB-UniRule"/>
</dbReference>
<comment type="pathway">
    <text evidence="14">Protein modification; protein glycosylation.</text>
</comment>
<evidence type="ECO:0000256" key="6">
    <source>
        <dbReference type="ARBA" id="ARBA00023136"/>
    </source>
</evidence>
<dbReference type="GeneID" id="779994"/>
<dbReference type="PANTHER" id="PTHR14624">
    <property type="entry name" value="DFG10 PROTEIN"/>
    <property type="match status" value="1"/>
</dbReference>
<reference evidence="17" key="1">
    <citation type="submission" date="2025-08" db="UniProtKB">
        <authorList>
            <consortium name="RefSeq"/>
        </authorList>
    </citation>
    <scope>IDENTIFICATION</scope>
    <source>
        <strain evidence="17">Nigerian</strain>
        <tissue evidence="17">Liver and blood</tissue>
    </source>
</reference>
<accession>A0A8J0SP39</accession>
<evidence type="ECO:0000256" key="14">
    <source>
        <dbReference type="RuleBase" id="RU367081"/>
    </source>
</evidence>
<gene>
    <name evidence="17 18" type="primary">srd5a3</name>
    <name evidence="17" type="synonym">S5AR 3</name>
    <name evidence="17" type="synonym">SRD5alpha3</name>
</gene>
<evidence type="ECO:0000259" key="15">
    <source>
        <dbReference type="Pfam" id="PF02544"/>
    </source>
</evidence>
<evidence type="ECO:0000256" key="1">
    <source>
        <dbReference type="ARBA" id="ARBA00004127"/>
    </source>
</evidence>
<dbReference type="GO" id="GO:0006488">
    <property type="term" value="P:dolichol-linked oligosaccharide biosynthetic process"/>
    <property type="evidence" value="ECO:0007669"/>
    <property type="project" value="UniProtKB-UniRule"/>
</dbReference>
<evidence type="ECO:0000256" key="13">
    <source>
        <dbReference type="ARBA" id="ARBA00049427"/>
    </source>
</evidence>
<dbReference type="Proteomes" id="UP000008143">
    <property type="component" value="Chromosome 1"/>
</dbReference>
<keyword evidence="14" id="KW-0521">NADP</keyword>
<evidence type="ECO:0000256" key="7">
    <source>
        <dbReference type="ARBA" id="ARBA00045898"/>
    </source>
</evidence>
<proteinExistence type="inferred from homology"/>
<evidence type="ECO:0000256" key="2">
    <source>
        <dbReference type="ARBA" id="ARBA00012049"/>
    </source>
</evidence>
<dbReference type="EC" id="1.3.1.94" evidence="3 14"/>
<evidence type="ECO:0000256" key="10">
    <source>
        <dbReference type="ARBA" id="ARBA00048095"/>
    </source>
</evidence>
<feature type="transmembrane region" description="Helical" evidence="14">
    <location>
        <begin position="78"/>
        <end position="100"/>
    </location>
</feature>
<keyword evidence="14" id="KW-0256">Endoplasmic reticulum</keyword>
<comment type="function">
    <text evidence="7">Plays a key role in early steps of protein N-linked glycosylation by being involved in the conversion of polyprenol into dolichol. Acts as a polyprenal reductase that mediates the reduction of polyprenal into dolichal in a NADP-dependent mechanism. Dolichols are required for the synthesis of dolichol-linked monosaccharides and the oligosaccharide precursor used for N-glycosylation. Also able to convert testosterone (T) into 5-alpha-dihydrotestosterone (DHT).</text>
</comment>
<keyword evidence="4 14" id="KW-0812">Transmembrane</keyword>
<evidence type="ECO:0000256" key="8">
    <source>
        <dbReference type="ARBA" id="ARBA00046320"/>
    </source>
</evidence>
<dbReference type="GO" id="GO:0102389">
    <property type="term" value="F:polyprenol reductase activity"/>
    <property type="evidence" value="ECO:0007669"/>
    <property type="project" value="UniProtKB-UniRule"/>
</dbReference>
<keyword evidence="5 14" id="KW-1133">Transmembrane helix</keyword>
<keyword evidence="16" id="KW-1185">Reference proteome</keyword>
<evidence type="ECO:0000256" key="4">
    <source>
        <dbReference type="ARBA" id="ARBA00022692"/>
    </source>
</evidence>
<dbReference type="GO" id="GO:0016095">
    <property type="term" value="P:polyprenol catabolic process"/>
    <property type="evidence" value="ECO:0007669"/>
    <property type="project" value="UniProtKB-UniRule"/>
</dbReference>
<keyword evidence="6 14" id="KW-0472">Membrane</keyword>
<comment type="catalytic activity">
    <reaction evidence="12">
        <text>17beta-hydroxy-5alpha-androstan-3-one + NADP(+) = testosterone + NADPH + H(+)</text>
        <dbReference type="Rhea" id="RHEA:50820"/>
        <dbReference type="ChEBI" id="CHEBI:15378"/>
        <dbReference type="ChEBI" id="CHEBI:16330"/>
        <dbReference type="ChEBI" id="CHEBI:17347"/>
        <dbReference type="ChEBI" id="CHEBI:57783"/>
        <dbReference type="ChEBI" id="CHEBI:58349"/>
        <dbReference type="EC" id="1.3.1.22"/>
    </reaction>
    <physiologicalReaction direction="right-to-left" evidence="12">
        <dbReference type="Rhea" id="RHEA:50822"/>
    </physiologicalReaction>
</comment>
<comment type="subcellular location">
    <subcellularLocation>
        <location evidence="1">Endomembrane system</location>
        <topology evidence="1">Multi-pass membrane protein</topology>
    </subcellularLocation>
    <subcellularLocation>
        <location evidence="14">Endoplasmic reticulum membrane</location>
    </subcellularLocation>
</comment>
<feature type="domain" description="3-oxo-5-alpha-steroid 4-dehydrogenase C-terminal" evidence="15">
    <location>
        <begin position="136"/>
        <end position="254"/>
    </location>
</feature>
<evidence type="ECO:0000256" key="5">
    <source>
        <dbReference type="ARBA" id="ARBA00022989"/>
    </source>
</evidence>
<protein>
    <recommendedName>
        <fullName evidence="9 14">Polyprenal reductase</fullName>
        <ecNumber evidence="2 14">1.3.1.22</ecNumber>
        <ecNumber evidence="3 14">1.3.1.94</ecNumber>
    </recommendedName>
</protein>
<comment type="caution">
    <text evidence="14">Lacks conserved residue(s) required for the propagation of feature annotation.</text>
</comment>